<evidence type="ECO:0000256" key="7">
    <source>
        <dbReference type="ARBA" id="ARBA00022989"/>
    </source>
</evidence>
<dbReference type="PANTHER" id="PTHR46494:SF1">
    <property type="entry name" value="CORA FAMILY METAL ION TRANSPORTER (EUROFUNG)"/>
    <property type="match status" value="1"/>
</dbReference>
<keyword evidence="8" id="KW-0406">Ion transport</keyword>
<accession>A0AB73T000</accession>
<keyword evidence="4" id="KW-1003">Cell membrane</keyword>
<dbReference type="SUPFAM" id="SSF143865">
    <property type="entry name" value="CorA soluble domain-like"/>
    <property type="match status" value="1"/>
</dbReference>
<evidence type="ECO:0000256" key="10">
    <source>
        <dbReference type="ARBA" id="ARBA00034269"/>
    </source>
</evidence>
<comment type="similarity">
    <text evidence="2">Belongs to the CorA metal ion transporter (MIT) (TC 1.A.35) family.</text>
</comment>
<keyword evidence="15" id="KW-1185">Reference proteome</keyword>
<evidence type="ECO:0000256" key="5">
    <source>
        <dbReference type="ARBA" id="ARBA00022692"/>
    </source>
</evidence>
<dbReference type="Pfam" id="PF01544">
    <property type="entry name" value="CorA"/>
    <property type="match status" value="1"/>
</dbReference>
<dbReference type="InterPro" id="IPR002523">
    <property type="entry name" value="MgTranspt_CorA/ZnTranspt_ZntB"/>
</dbReference>
<dbReference type="GO" id="GO:0015087">
    <property type="term" value="F:cobalt ion transmembrane transporter activity"/>
    <property type="evidence" value="ECO:0007669"/>
    <property type="project" value="TreeGrafter"/>
</dbReference>
<evidence type="ECO:0000256" key="13">
    <source>
        <dbReference type="SAM" id="Phobius"/>
    </source>
</evidence>
<keyword evidence="9 13" id="KW-0472">Membrane</keyword>
<evidence type="ECO:0000256" key="3">
    <source>
        <dbReference type="ARBA" id="ARBA00022448"/>
    </source>
</evidence>
<evidence type="ECO:0000313" key="15">
    <source>
        <dbReference type="Proteomes" id="UP000245412"/>
    </source>
</evidence>
<dbReference type="GO" id="GO:0000287">
    <property type="term" value="F:magnesium ion binding"/>
    <property type="evidence" value="ECO:0007669"/>
    <property type="project" value="TreeGrafter"/>
</dbReference>
<reference evidence="14 15" key="1">
    <citation type="submission" date="2018-05" db="EMBL/GenBank/DDBJ databases">
        <authorList>
            <person name="Goeker M."/>
            <person name="Huntemann M."/>
            <person name="Clum A."/>
            <person name="Pillay M."/>
            <person name="Palaniappan K."/>
            <person name="Varghese N."/>
            <person name="Mikhailova N."/>
            <person name="Stamatis D."/>
            <person name="Reddy T."/>
            <person name="Daum C."/>
            <person name="Shapiro N."/>
            <person name="Ivanova N."/>
            <person name="Kyrpides N."/>
            <person name="Woyke T."/>
        </authorList>
    </citation>
    <scope>NUCLEOTIDE SEQUENCE [LARGE SCALE GENOMIC DNA]</scope>
    <source>
        <strain evidence="14 15">DSM 26524</strain>
    </source>
</reference>
<dbReference type="SUPFAM" id="SSF144083">
    <property type="entry name" value="Magnesium transport protein CorA, transmembrane region"/>
    <property type="match status" value="1"/>
</dbReference>
<evidence type="ECO:0000256" key="1">
    <source>
        <dbReference type="ARBA" id="ARBA00004651"/>
    </source>
</evidence>
<dbReference type="GO" id="GO:0015095">
    <property type="term" value="F:magnesium ion transmembrane transporter activity"/>
    <property type="evidence" value="ECO:0007669"/>
    <property type="project" value="TreeGrafter"/>
</dbReference>
<comment type="catalytic activity">
    <reaction evidence="10">
        <text>Mg(2+)(in) = Mg(2+)(out)</text>
        <dbReference type="Rhea" id="RHEA:29827"/>
        <dbReference type="ChEBI" id="CHEBI:18420"/>
    </reaction>
</comment>
<comment type="subcellular location">
    <subcellularLocation>
        <location evidence="1">Cell membrane</location>
        <topology evidence="1">Multi-pass membrane protein</topology>
    </subcellularLocation>
</comment>
<dbReference type="GO" id="GO:0050897">
    <property type="term" value="F:cobalt ion binding"/>
    <property type="evidence" value="ECO:0007669"/>
    <property type="project" value="TreeGrafter"/>
</dbReference>
<dbReference type="GO" id="GO:0005886">
    <property type="term" value="C:plasma membrane"/>
    <property type="evidence" value="ECO:0007669"/>
    <property type="project" value="UniProtKB-SubCell"/>
</dbReference>
<feature type="transmembrane region" description="Helical" evidence="13">
    <location>
        <begin position="247"/>
        <end position="266"/>
    </location>
</feature>
<comment type="caution">
    <text evidence="14">The sequence shown here is derived from an EMBL/GenBank/DDBJ whole genome shotgun (WGS) entry which is preliminary data.</text>
</comment>
<dbReference type="AlphaFoldDB" id="A0AB73T000"/>
<evidence type="ECO:0000313" key="14">
    <source>
        <dbReference type="EMBL" id="PWJ73058.1"/>
    </source>
</evidence>
<proteinExistence type="inferred from homology"/>
<dbReference type="InterPro" id="IPR045863">
    <property type="entry name" value="CorA_TM1_TM2"/>
</dbReference>
<keyword evidence="5 13" id="KW-0812">Transmembrane</keyword>
<dbReference type="Gene3D" id="1.20.58.340">
    <property type="entry name" value="Magnesium transport protein CorA, transmembrane region"/>
    <property type="match status" value="2"/>
</dbReference>
<evidence type="ECO:0000256" key="6">
    <source>
        <dbReference type="ARBA" id="ARBA00022842"/>
    </source>
</evidence>
<feature type="transmembrane region" description="Helical" evidence="13">
    <location>
        <begin position="278"/>
        <end position="298"/>
    </location>
</feature>
<dbReference type="Proteomes" id="UP000245412">
    <property type="component" value="Unassembled WGS sequence"/>
</dbReference>
<dbReference type="FunFam" id="1.20.58.340:FF:000004">
    <property type="entry name" value="Magnesium transport protein CorA"/>
    <property type="match status" value="1"/>
</dbReference>
<sequence>MIYQYMIEGGRLSPVPENNLEKTQILLCSVKEIDQAGGFAKTSGSFLREMAENPDIRFESHAEFDFMCVPAFEVRTSHPFEYPVYFIFDGKQMIMMVQEPGKVDSLLRSLEHKEQEISPEYIVFLFLEKLIQREEDRVEVLERELDEKEEFSQGEVDSEEYIKQIVHFRKRLLQFKHFYEHLRRVIEGIEENENVLYSDMILKRFAILEERSRSMIEDIQVLREEVIQLKEGYQAQRDLKMNRTMQFLTVVTTIFMPLTLLAGWYGMNFNMPEYDSPFGYPILIIISILLITAGILICKKKKWL</sequence>
<gene>
    <name evidence="14" type="ORF">C7383_11425</name>
</gene>
<feature type="coiled-coil region" evidence="12">
    <location>
        <begin position="124"/>
        <end position="151"/>
    </location>
</feature>
<evidence type="ECO:0000256" key="11">
    <source>
        <dbReference type="ARBA" id="ARBA00045497"/>
    </source>
</evidence>
<comment type="function">
    <text evidence="11">Mediates influx of magnesium ions. Alternates between open and closed states. Activated by low cytoplasmic Mg(2+) levels. Inactive when cytoplasmic Mg(2+) levels are high.</text>
</comment>
<dbReference type="EMBL" id="QGGY01000014">
    <property type="protein sequence ID" value="PWJ73058.1"/>
    <property type="molecule type" value="Genomic_DNA"/>
</dbReference>
<evidence type="ECO:0000256" key="2">
    <source>
        <dbReference type="ARBA" id="ARBA00009765"/>
    </source>
</evidence>
<organism evidence="14 15">
    <name type="scientific">Murimonas intestini</name>
    <dbReference type="NCBI Taxonomy" id="1337051"/>
    <lineage>
        <taxon>Bacteria</taxon>
        <taxon>Bacillati</taxon>
        <taxon>Bacillota</taxon>
        <taxon>Clostridia</taxon>
        <taxon>Lachnospirales</taxon>
        <taxon>Lachnospiraceae</taxon>
        <taxon>Murimonas</taxon>
    </lineage>
</organism>
<evidence type="ECO:0000256" key="9">
    <source>
        <dbReference type="ARBA" id="ARBA00023136"/>
    </source>
</evidence>
<evidence type="ECO:0000256" key="12">
    <source>
        <dbReference type="SAM" id="Coils"/>
    </source>
</evidence>
<dbReference type="PANTHER" id="PTHR46494">
    <property type="entry name" value="CORA FAMILY METAL ION TRANSPORTER (EUROFUNG)"/>
    <property type="match status" value="1"/>
</dbReference>
<protein>
    <submittedName>
        <fullName evidence="14">Magnesium transporter</fullName>
    </submittedName>
</protein>
<name>A0AB73T000_9FIRM</name>
<dbReference type="RefSeq" id="WP_109747924.1">
    <property type="nucleotide sequence ID" value="NZ_CABJAT010000008.1"/>
</dbReference>
<evidence type="ECO:0000256" key="8">
    <source>
        <dbReference type="ARBA" id="ARBA00023065"/>
    </source>
</evidence>
<evidence type="ECO:0000256" key="4">
    <source>
        <dbReference type="ARBA" id="ARBA00022475"/>
    </source>
</evidence>
<keyword evidence="12" id="KW-0175">Coiled coil</keyword>
<keyword evidence="3" id="KW-0813">Transport</keyword>
<dbReference type="InterPro" id="IPR045861">
    <property type="entry name" value="CorA_cytoplasmic_dom"/>
</dbReference>
<keyword evidence="7 13" id="KW-1133">Transmembrane helix</keyword>
<keyword evidence="6" id="KW-0460">Magnesium</keyword>